<comment type="caution">
    <text evidence="2">The sequence shown here is derived from an EMBL/GenBank/DDBJ whole genome shotgun (WGS) entry which is preliminary data.</text>
</comment>
<sequence length="205" mass="23815">MSDRVVVFYDYQNTYMQARRLYHQSWEDWSKGQFDPVALARHLAADSPYDRHLHQVRIYRGQPDATKQPGSYGASRRQHAQWESDPLVKLVTRPLRYPSAWPKERPQEKGIDVQLTLDFAVMATRGEYDVGIMVSADTDLKPALEYVAELATASRGWPRAEVAAWSVNGQHCRRLAIRRKNLYCHWIGEDVYKKVQDKTDYTRSA</sequence>
<dbReference type="InterPro" id="IPR021139">
    <property type="entry name" value="NYN"/>
</dbReference>
<dbReference type="EMBL" id="JAKWJU010000002">
    <property type="protein sequence ID" value="MCH6161417.1"/>
    <property type="molecule type" value="Genomic_DNA"/>
</dbReference>
<evidence type="ECO:0000313" key="3">
    <source>
        <dbReference type="Proteomes" id="UP001166784"/>
    </source>
</evidence>
<evidence type="ECO:0000259" key="1">
    <source>
        <dbReference type="Pfam" id="PF01936"/>
    </source>
</evidence>
<organism evidence="2 3">
    <name type="scientific">Streptomyces marispadix</name>
    <dbReference type="NCBI Taxonomy" id="2922868"/>
    <lineage>
        <taxon>Bacteria</taxon>
        <taxon>Bacillati</taxon>
        <taxon>Actinomycetota</taxon>
        <taxon>Actinomycetes</taxon>
        <taxon>Kitasatosporales</taxon>
        <taxon>Streptomycetaceae</taxon>
        <taxon>Streptomyces</taxon>
    </lineage>
</organism>
<reference evidence="2" key="2">
    <citation type="journal article" date="2023" name="Int. J. Syst. Evol. Microbiol.">
        <title>Streptomyces marispadix sp. nov., isolated from marine beach sediment of the Northern Coast of Portugal.</title>
        <authorList>
            <person name="dos Santos J.D.N."/>
            <person name="Vitorino I.R."/>
            <person name="Kallscheuer N."/>
            <person name="Srivastava A."/>
            <person name="Krautwurst S."/>
            <person name="Marz M."/>
            <person name="Jogler C."/>
            <person name="Lobo Da Cunha A."/>
            <person name="Catita J."/>
            <person name="Goncalves H."/>
            <person name="Gonzalez I."/>
            <person name="Reyes F."/>
            <person name="Lage O.M."/>
        </authorList>
    </citation>
    <scope>NUCLEOTIDE SEQUENCE</scope>
    <source>
        <strain evidence="2">M600PL45_2</strain>
    </source>
</reference>
<proteinExistence type="predicted"/>
<name>A0ABS9SYR5_9ACTN</name>
<reference evidence="2" key="1">
    <citation type="submission" date="2022-03" db="EMBL/GenBank/DDBJ databases">
        <authorList>
            <person name="Santos J.D.N."/>
            <person name="Kallscheuer N."/>
            <person name="Jogler C."/>
            <person name="Lage O.M."/>
        </authorList>
    </citation>
    <scope>NUCLEOTIDE SEQUENCE</scope>
    <source>
        <strain evidence="2">M600PL45_2</strain>
    </source>
</reference>
<dbReference type="RefSeq" id="WP_241059851.1">
    <property type="nucleotide sequence ID" value="NZ_JAKWJU010000002.1"/>
</dbReference>
<gene>
    <name evidence="2" type="ORF">MMA15_13725</name>
</gene>
<accession>A0ABS9SYR5</accession>
<evidence type="ECO:0000313" key="2">
    <source>
        <dbReference type="EMBL" id="MCH6161417.1"/>
    </source>
</evidence>
<dbReference type="Gene3D" id="3.40.50.1010">
    <property type="entry name" value="5'-nuclease"/>
    <property type="match status" value="1"/>
</dbReference>
<protein>
    <submittedName>
        <fullName evidence="2">NYN domain-containing protein</fullName>
    </submittedName>
</protein>
<dbReference type="Pfam" id="PF01936">
    <property type="entry name" value="NYN"/>
    <property type="match status" value="1"/>
</dbReference>
<keyword evidence="3" id="KW-1185">Reference proteome</keyword>
<dbReference type="Proteomes" id="UP001166784">
    <property type="component" value="Unassembled WGS sequence"/>
</dbReference>
<feature type="domain" description="NYN" evidence="1">
    <location>
        <begin position="4"/>
        <end position="149"/>
    </location>
</feature>